<accession>A0A6S6Y531</accession>
<dbReference type="AlphaFoldDB" id="A0A6S6Y531"/>
<dbReference type="EMBL" id="LR778301">
    <property type="protein sequence ID" value="CAB1370500.1"/>
    <property type="molecule type" value="Genomic_DNA"/>
</dbReference>
<evidence type="ECO:0000313" key="2">
    <source>
        <dbReference type="Proteomes" id="UP000515733"/>
    </source>
</evidence>
<name>A0A6S6Y531_9PROT</name>
<dbReference type="RefSeq" id="WP_197970642.1">
    <property type="nucleotide sequence ID" value="NZ_LR778301.1"/>
</dbReference>
<dbReference type="SUPFAM" id="SSF51161">
    <property type="entry name" value="Trimeric LpxA-like enzymes"/>
    <property type="match status" value="1"/>
</dbReference>
<protein>
    <recommendedName>
        <fullName evidence="3">Serine O-acetyltransferase</fullName>
    </recommendedName>
</protein>
<keyword evidence="2" id="KW-1185">Reference proteome</keyword>
<dbReference type="Gene3D" id="2.160.10.10">
    <property type="entry name" value="Hexapeptide repeat proteins"/>
    <property type="match status" value="1"/>
</dbReference>
<dbReference type="InterPro" id="IPR011004">
    <property type="entry name" value="Trimer_LpxA-like_sf"/>
</dbReference>
<reference evidence="1 2" key="1">
    <citation type="submission" date="2020-03" db="EMBL/GenBank/DDBJ databases">
        <authorList>
            <consortium name="Genoscope - CEA"/>
            <person name="William W."/>
        </authorList>
    </citation>
    <scope>NUCLEOTIDE SEQUENCE [LARGE SCALE GENOMIC DNA]</scope>
    <source>
        <strain evidence="2">DSM 16959</strain>
    </source>
</reference>
<evidence type="ECO:0008006" key="3">
    <source>
        <dbReference type="Google" id="ProtNLM"/>
    </source>
</evidence>
<sequence>MKLLRLDHDGLLDYTHRQLSNFFPDSRPADRQVMAAHMPEALARIGRCINHVRCWTPDTFDHLHSTQYCLYLYYLSNTLWRNTGDNELATRLFLLNKALNGIDCFYEIELPDVMFIGHSVGIVLAKATYGSHLVLYQNSTVGKNHGIAPVIGEGVVMYPNTAIIGRCQIGNGTVLAQGVSIINRDTPGNCYAFANGHGGLHFTAPKRDILADIFRS</sequence>
<gene>
    <name evidence="1" type="ORF">DENOEST_3346</name>
</gene>
<dbReference type="Proteomes" id="UP000515733">
    <property type="component" value="Chromosome"/>
</dbReference>
<proteinExistence type="predicted"/>
<organism evidence="1 2">
    <name type="scientific">Denitratisoma oestradiolicum</name>
    <dbReference type="NCBI Taxonomy" id="311182"/>
    <lineage>
        <taxon>Bacteria</taxon>
        <taxon>Pseudomonadati</taxon>
        <taxon>Pseudomonadota</taxon>
        <taxon>Betaproteobacteria</taxon>
        <taxon>Nitrosomonadales</taxon>
        <taxon>Sterolibacteriaceae</taxon>
        <taxon>Denitratisoma</taxon>
    </lineage>
</organism>
<dbReference type="KEGG" id="doe:DENOEST_3346"/>
<evidence type="ECO:0000313" key="1">
    <source>
        <dbReference type="EMBL" id="CAB1370500.1"/>
    </source>
</evidence>